<dbReference type="GO" id="GO:0005524">
    <property type="term" value="F:ATP binding"/>
    <property type="evidence" value="ECO:0007669"/>
    <property type="project" value="UniProtKB-KW"/>
</dbReference>
<organism evidence="10 11">
    <name type="scientific">Portibacter lacus</name>
    <dbReference type="NCBI Taxonomy" id="1099794"/>
    <lineage>
        <taxon>Bacteria</taxon>
        <taxon>Pseudomonadati</taxon>
        <taxon>Bacteroidota</taxon>
        <taxon>Saprospiria</taxon>
        <taxon>Saprospirales</taxon>
        <taxon>Haliscomenobacteraceae</taxon>
        <taxon>Portibacter</taxon>
    </lineage>
</organism>
<gene>
    <name evidence="10" type="primary">msbA_2</name>
    <name evidence="10" type="ORF">GCM10007940_37840</name>
</gene>
<dbReference type="Gene3D" id="3.40.50.300">
    <property type="entry name" value="P-loop containing nucleotide triphosphate hydrolases"/>
    <property type="match status" value="1"/>
</dbReference>
<accession>A0AA37WFV3</accession>
<dbReference type="InterPro" id="IPR017871">
    <property type="entry name" value="ABC_transporter-like_CS"/>
</dbReference>
<dbReference type="PANTHER" id="PTHR43394:SF1">
    <property type="entry name" value="ATP-BINDING CASSETTE SUB-FAMILY B MEMBER 10, MITOCHONDRIAL"/>
    <property type="match status" value="1"/>
</dbReference>
<dbReference type="AlphaFoldDB" id="A0AA37WFV3"/>
<keyword evidence="5 7" id="KW-1133">Transmembrane helix</keyword>
<dbReference type="GO" id="GO:0016887">
    <property type="term" value="F:ATP hydrolysis activity"/>
    <property type="evidence" value="ECO:0007669"/>
    <property type="project" value="InterPro"/>
</dbReference>
<name>A0AA37WFV3_9BACT</name>
<evidence type="ECO:0000256" key="7">
    <source>
        <dbReference type="SAM" id="Phobius"/>
    </source>
</evidence>
<dbReference type="PROSITE" id="PS50893">
    <property type="entry name" value="ABC_TRANSPORTER_2"/>
    <property type="match status" value="1"/>
</dbReference>
<evidence type="ECO:0000256" key="2">
    <source>
        <dbReference type="ARBA" id="ARBA00022692"/>
    </source>
</evidence>
<dbReference type="RefSeq" id="WP_235292160.1">
    <property type="nucleotide sequence ID" value="NZ_BSOH01000027.1"/>
</dbReference>
<dbReference type="InterPro" id="IPR003593">
    <property type="entry name" value="AAA+_ATPase"/>
</dbReference>
<evidence type="ECO:0000313" key="10">
    <source>
        <dbReference type="EMBL" id="GLR19168.1"/>
    </source>
</evidence>
<dbReference type="InterPro" id="IPR027417">
    <property type="entry name" value="P-loop_NTPase"/>
</dbReference>
<evidence type="ECO:0000256" key="3">
    <source>
        <dbReference type="ARBA" id="ARBA00022741"/>
    </source>
</evidence>
<dbReference type="SUPFAM" id="SSF90123">
    <property type="entry name" value="ABC transporter transmembrane region"/>
    <property type="match status" value="1"/>
</dbReference>
<evidence type="ECO:0000256" key="4">
    <source>
        <dbReference type="ARBA" id="ARBA00022840"/>
    </source>
</evidence>
<dbReference type="PANTHER" id="PTHR43394">
    <property type="entry name" value="ATP-DEPENDENT PERMEASE MDL1, MITOCHONDRIAL"/>
    <property type="match status" value="1"/>
</dbReference>
<dbReference type="CDD" id="cd18552">
    <property type="entry name" value="ABC_6TM_MsbA_like"/>
    <property type="match status" value="1"/>
</dbReference>
<dbReference type="EMBL" id="BSOH01000027">
    <property type="protein sequence ID" value="GLR19168.1"/>
    <property type="molecule type" value="Genomic_DNA"/>
</dbReference>
<evidence type="ECO:0000259" key="9">
    <source>
        <dbReference type="PROSITE" id="PS50929"/>
    </source>
</evidence>
<evidence type="ECO:0000256" key="5">
    <source>
        <dbReference type="ARBA" id="ARBA00022989"/>
    </source>
</evidence>
<dbReference type="InterPro" id="IPR036640">
    <property type="entry name" value="ABC1_TM_sf"/>
</dbReference>
<comment type="subcellular location">
    <subcellularLocation>
        <location evidence="1">Cell membrane</location>
        <topology evidence="1">Multi-pass membrane protein</topology>
    </subcellularLocation>
</comment>
<dbReference type="InterPro" id="IPR039421">
    <property type="entry name" value="Type_1_exporter"/>
</dbReference>
<keyword evidence="2 7" id="KW-0812">Transmembrane</keyword>
<evidence type="ECO:0000259" key="8">
    <source>
        <dbReference type="PROSITE" id="PS50893"/>
    </source>
</evidence>
<dbReference type="Gene3D" id="1.20.1560.10">
    <property type="entry name" value="ABC transporter type 1, transmembrane domain"/>
    <property type="match status" value="1"/>
</dbReference>
<evidence type="ECO:0000256" key="6">
    <source>
        <dbReference type="ARBA" id="ARBA00023136"/>
    </source>
</evidence>
<dbReference type="PROSITE" id="PS00211">
    <property type="entry name" value="ABC_TRANSPORTER_1"/>
    <property type="match status" value="1"/>
</dbReference>
<feature type="domain" description="ABC transporter" evidence="8">
    <location>
        <begin position="364"/>
        <end position="599"/>
    </location>
</feature>
<dbReference type="Pfam" id="PF00664">
    <property type="entry name" value="ABC_membrane"/>
    <property type="match status" value="1"/>
</dbReference>
<feature type="transmembrane region" description="Helical" evidence="7">
    <location>
        <begin position="21"/>
        <end position="47"/>
    </location>
</feature>
<feature type="transmembrane region" description="Helical" evidence="7">
    <location>
        <begin position="270"/>
        <end position="291"/>
    </location>
</feature>
<evidence type="ECO:0000256" key="1">
    <source>
        <dbReference type="ARBA" id="ARBA00004651"/>
    </source>
</evidence>
<feature type="transmembrane region" description="Helical" evidence="7">
    <location>
        <begin position="189"/>
        <end position="209"/>
    </location>
</feature>
<proteinExistence type="predicted"/>
<dbReference type="PROSITE" id="PS50929">
    <property type="entry name" value="ABC_TM1F"/>
    <property type="match status" value="1"/>
</dbReference>
<dbReference type="GO" id="GO:0005886">
    <property type="term" value="C:plasma membrane"/>
    <property type="evidence" value="ECO:0007669"/>
    <property type="project" value="UniProtKB-SubCell"/>
</dbReference>
<feature type="domain" description="ABC transmembrane type-1" evidence="9">
    <location>
        <begin position="67"/>
        <end position="330"/>
    </location>
</feature>
<dbReference type="InterPro" id="IPR003439">
    <property type="entry name" value="ABC_transporter-like_ATP-bd"/>
</dbReference>
<keyword evidence="3" id="KW-0547">Nucleotide-binding</keyword>
<keyword evidence="11" id="KW-1185">Reference proteome</keyword>
<protein>
    <submittedName>
        <fullName evidence="10">Antibiotic ABC transporter ATP-binding protein</fullName>
    </submittedName>
</protein>
<reference evidence="10" key="2">
    <citation type="submission" date="2023-01" db="EMBL/GenBank/DDBJ databases">
        <title>Draft genome sequence of Portibacter lacus strain NBRC 108769.</title>
        <authorList>
            <person name="Sun Q."/>
            <person name="Mori K."/>
        </authorList>
    </citation>
    <scope>NUCLEOTIDE SEQUENCE</scope>
    <source>
        <strain evidence="10">NBRC 108769</strain>
    </source>
</reference>
<dbReference type="FunFam" id="3.40.50.300:FF:000218">
    <property type="entry name" value="Multidrug ABC transporter ATP-binding protein"/>
    <property type="match status" value="1"/>
</dbReference>
<dbReference type="Pfam" id="PF00005">
    <property type="entry name" value="ABC_tran"/>
    <property type="match status" value="1"/>
</dbReference>
<dbReference type="Proteomes" id="UP001156666">
    <property type="component" value="Unassembled WGS sequence"/>
</dbReference>
<dbReference type="SMART" id="SM00382">
    <property type="entry name" value="AAA"/>
    <property type="match status" value="1"/>
</dbReference>
<keyword evidence="6 7" id="KW-0472">Membrane</keyword>
<sequence length="602" mass="67846">MKGIRDLFGYFKNYMSYVLAAIGSNILMAIFTVFSIPLIIPFFQILFQKTPEIPVKPDNITDVIGHLNYYFSDLILSLDKKEALLYVCAFIAIVFFFKNLFRYLALFFLAPARNGIIRDLRNQIMAKYMDLPLSFYSDERRGDLLSRISADVQEVEASVLNVIEAIFKAPLIIAGSLIFMIYISPQLTLFVFVLLIVTVFIIGGVSKTLKKQSHAAQKSLGDIISIAEESISSMRIIKGFNAEETQKKKFDVVNNQYRHRLTRIFWRRDLSSPLSEFLGIVVVTILLYYGSTLVFDNKLEPETFFAFIFAFYQVIEPSKLFSSAYYNIQKGMAALERIQVILTNENEIKKDSGSQLKETFDNTLEIKNLSFKFPNSDIAVLDDVTLTIKKGEHLALVGSSGSGKTTLVNLLPRFYNITNGEILIDGQSIKEFDIKSLRNLFGIVSQEPILFHDTIKNNISFGMSDKSDEEIIEAAKIANAHTFIQGLDDGYDTVVGDKGSKLSGGQRQRITIARAILKDPAILILDEATSALDAESENLVKEALEKAMLNRTVITIAHKFSTIQNADKIIVMKHGKIIQEGKHEDLMKLGGEYLTNLELQRI</sequence>
<keyword evidence="4 10" id="KW-0067">ATP-binding</keyword>
<feature type="transmembrane region" description="Helical" evidence="7">
    <location>
        <begin position="165"/>
        <end position="183"/>
    </location>
</feature>
<dbReference type="GO" id="GO:0015421">
    <property type="term" value="F:ABC-type oligopeptide transporter activity"/>
    <property type="evidence" value="ECO:0007669"/>
    <property type="project" value="TreeGrafter"/>
</dbReference>
<evidence type="ECO:0000313" key="11">
    <source>
        <dbReference type="Proteomes" id="UP001156666"/>
    </source>
</evidence>
<reference evidence="10" key="1">
    <citation type="journal article" date="2014" name="Int. J. Syst. Evol. Microbiol.">
        <title>Complete genome sequence of Corynebacterium casei LMG S-19264T (=DSM 44701T), isolated from a smear-ripened cheese.</title>
        <authorList>
            <consortium name="US DOE Joint Genome Institute (JGI-PGF)"/>
            <person name="Walter F."/>
            <person name="Albersmeier A."/>
            <person name="Kalinowski J."/>
            <person name="Ruckert C."/>
        </authorList>
    </citation>
    <scope>NUCLEOTIDE SEQUENCE</scope>
    <source>
        <strain evidence="10">NBRC 108769</strain>
    </source>
</reference>
<comment type="caution">
    <text evidence="10">The sequence shown here is derived from an EMBL/GenBank/DDBJ whole genome shotgun (WGS) entry which is preliminary data.</text>
</comment>
<feature type="transmembrane region" description="Helical" evidence="7">
    <location>
        <begin position="83"/>
        <end position="110"/>
    </location>
</feature>
<dbReference type="SUPFAM" id="SSF52540">
    <property type="entry name" value="P-loop containing nucleoside triphosphate hydrolases"/>
    <property type="match status" value="1"/>
</dbReference>
<dbReference type="InterPro" id="IPR011527">
    <property type="entry name" value="ABC1_TM_dom"/>
</dbReference>